<keyword evidence="2" id="KW-0560">Oxidoreductase</keyword>
<dbReference type="InterPro" id="IPR029479">
    <property type="entry name" value="Nitroreductase"/>
</dbReference>
<feature type="domain" description="Nitroreductase" evidence="3">
    <location>
        <begin position="10"/>
        <end position="152"/>
    </location>
</feature>
<dbReference type="InterPro" id="IPR000415">
    <property type="entry name" value="Nitroreductase-like"/>
</dbReference>
<dbReference type="GO" id="GO:0016491">
    <property type="term" value="F:oxidoreductase activity"/>
    <property type="evidence" value="ECO:0007669"/>
    <property type="project" value="UniProtKB-KW"/>
</dbReference>
<reference evidence="4 5" key="1">
    <citation type="submission" date="2018-08" db="EMBL/GenBank/DDBJ databases">
        <title>A genome reference for cultivated species of the human gut microbiota.</title>
        <authorList>
            <person name="Zou Y."/>
            <person name="Xue W."/>
            <person name="Luo G."/>
        </authorList>
    </citation>
    <scope>NUCLEOTIDE SEQUENCE [LARGE SCALE GENOMIC DNA]</scope>
    <source>
        <strain evidence="4 5">AF35-6BH</strain>
    </source>
</reference>
<comment type="similarity">
    <text evidence="1">Belongs to the nitroreductase family.</text>
</comment>
<evidence type="ECO:0000313" key="5">
    <source>
        <dbReference type="Proteomes" id="UP000284868"/>
    </source>
</evidence>
<dbReference type="EMBL" id="QRPK01000025">
    <property type="protein sequence ID" value="RHM10830.1"/>
    <property type="molecule type" value="Genomic_DNA"/>
</dbReference>
<dbReference type="Proteomes" id="UP000284868">
    <property type="component" value="Unassembled WGS sequence"/>
</dbReference>
<dbReference type="Pfam" id="PF00881">
    <property type="entry name" value="Nitroreductase"/>
    <property type="match status" value="1"/>
</dbReference>
<dbReference type="Gene3D" id="3.40.109.10">
    <property type="entry name" value="NADH Oxidase"/>
    <property type="match status" value="1"/>
</dbReference>
<name>A0A415PDK3_9FIRM</name>
<comment type="caution">
    <text evidence="4">The sequence shown here is derived from an EMBL/GenBank/DDBJ whole genome shotgun (WGS) entry which is preliminary data.</text>
</comment>
<gene>
    <name evidence="4" type="ORF">DWZ83_06070</name>
</gene>
<dbReference type="PANTHER" id="PTHR43673:SF10">
    <property type="entry name" value="NADH DEHYDROGENASE_NAD(P)H NITROREDUCTASE XCC3605-RELATED"/>
    <property type="match status" value="1"/>
</dbReference>
<sequence>MLKDLLLKNRSYRGFDESRLITRAEMLDLVEHARLTPSSVNLQPLVYVLIYKAEEVAKVQPLTNWAKALSIELPHKGKYPTAFLVICQDLRIAKQPEAYTRDVGIVAQTMLLRAVEMELGGCMIGNFHKQRLSEVLALEKYYYPHLIIALGKPDEKIVLYDIEKEESTRYSRDERDVHYVPKRKTKDLIIEKL</sequence>
<dbReference type="Gene3D" id="2.20.180.10">
    <property type="entry name" value="putative fmn-dependent nitroreductase like domains"/>
    <property type="match status" value="1"/>
</dbReference>
<evidence type="ECO:0000256" key="1">
    <source>
        <dbReference type="ARBA" id="ARBA00007118"/>
    </source>
</evidence>
<dbReference type="SUPFAM" id="SSF55469">
    <property type="entry name" value="FMN-dependent nitroreductase-like"/>
    <property type="match status" value="1"/>
</dbReference>
<dbReference type="PANTHER" id="PTHR43673">
    <property type="entry name" value="NAD(P)H NITROREDUCTASE YDGI-RELATED"/>
    <property type="match status" value="1"/>
</dbReference>
<organism evidence="4 5">
    <name type="scientific">Amedibacillus dolichus</name>
    <dbReference type="NCBI Taxonomy" id="31971"/>
    <lineage>
        <taxon>Bacteria</taxon>
        <taxon>Bacillati</taxon>
        <taxon>Bacillota</taxon>
        <taxon>Erysipelotrichia</taxon>
        <taxon>Erysipelotrichales</taxon>
        <taxon>Erysipelotrichaceae</taxon>
        <taxon>Amedibacillus</taxon>
    </lineage>
</organism>
<protein>
    <submittedName>
        <fullName evidence="4">Nitroreductase</fullName>
    </submittedName>
</protein>
<dbReference type="InterPro" id="IPR023312">
    <property type="entry name" value="Put_nitroreductase_C_bac"/>
</dbReference>
<accession>A0A415PDK3</accession>
<evidence type="ECO:0000259" key="3">
    <source>
        <dbReference type="Pfam" id="PF00881"/>
    </source>
</evidence>
<dbReference type="AlphaFoldDB" id="A0A415PDK3"/>
<dbReference type="RefSeq" id="WP_118365590.1">
    <property type="nucleotide sequence ID" value="NZ_QRPK01000025.1"/>
</dbReference>
<proteinExistence type="inferred from homology"/>
<keyword evidence="5" id="KW-1185">Reference proteome</keyword>
<dbReference type="OrthoDB" id="9804207at2"/>
<evidence type="ECO:0000313" key="4">
    <source>
        <dbReference type="EMBL" id="RHM10830.1"/>
    </source>
</evidence>
<evidence type="ECO:0000256" key="2">
    <source>
        <dbReference type="ARBA" id="ARBA00023002"/>
    </source>
</evidence>